<dbReference type="Gene3D" id="3.30.70.100">
    <property type="match status" value="1"/>
</dbReference>
<feature type="domain" description="YjiS-like" evidence="1">
    <location>
        <begin position="55"/>
        <end position="86"/>
    </location>
</feature>
<dbReference type="Pfam" id="PF07045">
    <property type="entry name" value="DUF1330"/>
    <property type="match status" value="1"/>
</dbReference>
<name>A0A109ZYW0_9BRAD</name>
<dbReference type="PANTHER" id="PTHR41521">
    <property type="match status" value="1"/>
</dbReference>
<dbReference type="InterPro" id="IPR009506">
    <property type="entry name" value="YjiS-like"/>
</dbReference>
<dbReference type="AlphaFoldDB" id="A0A109ZYW0"/>
<accession>A0A109ZYW0</accession>
<dbReference type="Pfam" id="PF06568">
    <property type="entry name" value="YjiS-like"/>
    <property type="match status" value="1"/>
</dbReference>
<feature type="domain" description="DUF1330" evidence="2">
    <location>
        <begin position="115"/>
        <end position="206"/>
    </location>
</feature>
<dbReference type="InterPro" id="IPR011008">
    <property type="entry name" value="Dimeric_a/b-barrel"/>
</dbReference>
<evidence type="ECO:0000259" key="1">
    <source>
        <dbReference type="Pfam" id="PF06568"/>
    </source>
</evidence>
<proteinExistence type="predicted"/>
<dbReference type="SUPFAM" id="SSF54909">
    <property type="entry name" value="Dimeric alpha+beta barrel"/>
    <property type="match status" value="1"/>
</dbReference>
<sequence>MIDSECEPHAHDTRYLTPLQWTALKRSIIRGIHVERGRMLRSVAMATVAALRHGWRCLRERQQARDQLRSMSDYELRDIGVTRAAIDAVTRHSNDDATQDAPQRSYQNWRAMMSKAYWIVRVSVLDESRYPEYLAAAKPAFDKFGARFIVRGGAFETMEGDARDRNVVVEFADRATATACYRSPEYETAKFIRQKCAEADFIIIDGA</sequence>
<gene>
    <name evidence="3" type="ORF">PROKKA_00833</name>
</gene>
<dbReference type="OrthoDB" id="9806380at2"/>
<dbReference type="EMBL" id="KT955714">
    <property type="protein sequence ID" value="AMH39644.1"/>
    <property type="molecule type" value="Genomic_DNA"/>
</dbReference>
<dbReference type="InterPro" id="IPR010753">
    <property type="entry name" value="DUF1330"/>
</dbReference>
<protein>
    <submittedName>
        <fullName evidence="3">Uncharacterized protein</fullName>
    </submittedName>
</protein>
<organism evidence="3">
    <name type="scientific">Tardiphaga robiniae</name>
    <dbReference type="NCBI Taxonomy" id="943830"/>
    <lineage>
        <taxon>Bacteria</taxon>
        <taxon>Pseudomonadati</taxon>
        <taxon>Pseudomonadota</taxon>
        <taxon>Alphaproteobacteria</taxon>
        <taxon>Hyphomicrobiales</taxon>
        <taxon>Nitrobacteraceae</taxon>
        <taxon>Tardiphaga</taxon>
    </lineage>
</organism>
<dbReference type="PANTHER" id="PTHR41521:SF4">
    <property type="entry name" value="BLR0684 PROTEIN"/>
    <property type="match status" value="1"/>
</dbReference>
<evidence type="ECO:0000259" key="2">
    <source>
        <dbReference type="Pfam" id="PF07045"/>
    </source>
</evidence>
<reference evidence="3" key="1">
    <citation type="submission" date="2015-10" db="EMBL/GenBank/DDBJ databases">
        <title>Evolution marks in rhizobial microsymbionts genomes from the relict species Vavilovia formosa (Stev.) Fed.</title>
        <authorList>
            <person name="Kopat V."/>
        </authorList>
    </citation>
    <scope>NUCLEOTIDE SEQUENCE</scope>
    <source>
        <strain evidence="3">Vaf-07</strain>
    </source>
</reference>
<evidence type="ECO:0000313" key="3">
    <source>
        <dbReference type="EMBL" id="AMH39644.1"/>
    </source>
</evidence>